<evidence type="ECO:0000256" key="5">
    <source>
        <dbReference type="ARBA" id="ARBA00023229"/>
    </source>
</evidence>
<dbReference type="UniPathway" id="UPA00213"/>
<accession>A0A172ELW1</accession>
<keyword evidence="5" id="KW-0414">Isoprene biosynthesis</keyword>
<comment type="similarity">
    <text evidence="2 6">Belongs to the UDP-glycosyltransferase family.</text>
</comment>
<evidence type="ECO:0000256" key="6">
    <source>
        <dbReference type="RuleBase" id="RU003718"/>
    </source>
</evidence>
<evidence type="ECO:0000313" key="9">
    <source>
        <dbReference type="EMBL" id="ALD84260.1"/>
    </source>
</evidence>
<dbReference type="SUPFAM" id="SSF53756">
    <property type="entry name" value="UDP-Glycosyltransferase/glycogen phosphorylase"/>
    <property type="match status" value="1"/>
</dbReference>
<dbReference type="PANTHER" id="PTHR48044">
    <property type="entry name" value="GLYCOSYLTRANSFERASE"/>
    <property type="match status" value="1"/>
</dbReference>
<sequence length="458" mass="51479">MVTNSKDNNALRILMFPWLGHGHISPYLELAKKLSRKDSKIYFCSTPINLKPIKNKILDYNSIELIEFPLPSSQELPPHYHTTTGLPPHLLPALKDAFEMASPQLSNILDTITPDLLIYDIYQPWVPKLASSYKIPAVHFQTTGATAISYFYRLSMNLKTAFPSTIIHLKDIELVRMLETGGGDESDPENEQDRDRVFDSILGSVEILLIKSSREIEGKYIDCLSDFIKKKIVSVGPLVQEFVGNDQENDDVITWLSKKEPFSTVYVSFGTESFLSKKDLEELAHGLELSGVNFIWALKFPEAEKITKVEEALPQGFLERVGEKGLVLGGWVPQAKILNHSSIGGFVSHCGWSSVIESLSFGVPIIAMPLQNDQPLNARLVVEVGVGLEVEKDDKLEFGREEVARVVKEVVVEEKSRETFGKRVKELSEVLKVKADEDVDNAIKELKRLCENNLRKVE</sequence>
<protein>
    <recommendedName>
        <fullName evidence="7">Glycosyltransferase</fullName>
        <ecNumber evidence="7">2.4.1.-</ecNumber>
    </recommendedName>
</protein>
<evidence type="ECO:0000259" key="8">
    <source>
        <dbReference type="Pfam" id="PF26168"/>
    </source>
</evidence>
<evidence type="ECO:0000256" key="3">
    <source>
        <dbReference type="ARBA" id="ARBA00022676"/>
    </source>
</evidence>
<dbReference type="AlphaFoldDB" id="A0A172ELW1"/>
<name>A0A172ELW1_CENAS</name>
<keyword evidence="4 6" id="KW-0808">Transferase</keyword>
<dbReference type="Gene3D" id="3.40.50.2000">
    <property type="entry name" value="Glycogen Phosphorylase B"/>
    <property type="match status" value="2"/>
</dbReference>
<evidence type="ECO:0000256" key="4">
    <source>
        <dbReference type="ARBA" id="ARBA00022679"/>
    </source>
</evidence>
<evidence type="ECO:0000256" key="1">
    <source>
        <dbReference type="ARBA" id="ARBA00004721"/>
    </source>
</evidence>
<dbReference type="InterPro" id="IPR002213">
    <property type="entry name" value="UDP_glucos_trans"/>
</dbReference>
<evidence type="ECO:0000256" key="7">
    <source>
        <dbReference type="RuleBase" id="RU362057"/>
    </source>
</evidence>
<dbReference type="Pfam" id="PF00201">
    <property type="entry name" value="UDPGT"/>
    <property type="match status" value="1"/>
</dbReference>
<dbReference type="Pfam" id="PF26168">
    <property type="entry name" value="Glyco_transf_N"/>
    <property type="match status" value="1"/>
</dbReference>
<evidence type="ECO:0000256" key="2">
    <source>
        <dbReference type="ARBA" id="ARBA00009995"/>
    </source>
</evidence>
<dbReference type="SMR" id="A0A172ELW1"/>
<feature type="domain" description="Glycosyltransferase N-terminal" evidence="8">
    <location>
        <begin position="12"/>
        <end position="239"/>
    </location>
</feature>
<dbReference type="PROSITE" id="PS00375">
    <property type="entry name" value="UDPGT"/>
    <property type="match status" value="1"/>
</dbReference>
<keyword evidence="3 6" id="KW-0328">Glycosyltransferase</keyword>
<dbReference type="InterPro" id="IPR035595">
    <property type="entry name" value="UDP_glycos_trans_CS"/>
</dbReference>
<organism evidence="9">
    <name type="scientific">Centella asiatica</name>
    <name type="common">Asiatic pennywort</name>
    <name type="synonym">Hydrocotyle asiatica</name>
    <dbReference type="NCBI Taxonomy" id="48106"/>
    <lineage>
        <taxon>Eukaryota</taxon>
        <taxon>Viridiplantae</taxon>
        <taxon>Streptophyta</taxon>
        <taxon>Embryophyta</taxon>
        <taxon>Tracheophyta</taxon>
        <taxon>Spermatophyta</taxon>
        <taxon>Magnoliopsida</taxon>
        <taxon>eudicotyledons</taxon>
        <taxon>Gunneridae</taxon>
        <taxon>Pentapetalae</taxon>
        <taxon>asterids</taxon>
        <taxon>campanulids</taxon>
        <taxon>Apiales</taxon>
        <taxon>Apiaceae</taxon>
        <taxon>Mackinlayoideae</taxon>
        <taxon>Centella</taxon>
    </lineage>
</organism>
<proteinExistence type="evidence at transcript level"/>
<dbReference type="FunFam" id="3.40.50.2000:FF:000060">
    <property type="entry name" value="Glycosyltransferase"/>
    <property type="match status" value="1"/>
</dbReference>
<dbReference type="CDD" id="cd03784">
    <property type="entry name" value="GT1_Gtf-like"/>
    <property type="match status" value="1"/>
</dbReference>
<reference evidence="9" key="1">
    <citation type="submission" date="2014-11" db="EMBL/GenBank/DDBJ databases">
        <title>Molecular cloning of an ester-forming triterpenoid: UDP-glucose 28-O-glucosyltransferase involved in saponin biosynthesis from the medicinal plant Centella asiatica.</title>
        <authorList>
            <person name="De Costa F."/>
            <person name="Barber C.J.S."/>
            <person name="Kim Y.-B."/>
            <person name="Reed D.W."/>
            <person name="Zhang H."/>
            <person name="Fett-Neto A.G."/>
            <person name="Covello P.S."/>
        </authorList>
    </citation>
    <scope>NUCLEOTIDE SEQUENCE</scope>
</reference>
<dbReference type="GO" id="GO:0008194">
    <property type="term" value="F:UDP-glycosyltransferase activity"/>
    <property type="evidence" value="ECO:0007669"/>
    <property type="project" value="InterPro"/>
</dbReference>
<dbReference type="InterPro" id="IPR058980">
    <property type="entry name" value="Glyco_transf_N"/>
</dbReference>
<dbReference type="EC" id="2.4.1.-" evidence="7"/>
<dbReference type="GO" id="GO:0016138">
    <property type="term" value="P:glycoside biosynthetic process"/>
    <property type="evidence" value="ECO:0007669"/>
    <property type="project" value="UniProtKB-ARBA"/>
</dbReference>
<comment type="pathway">
    <text evidence="1">Secondary metabolite biosynthesis; terpenoid biosynthesis.</text>
</comment>
<dbReference type="EMBL" id="KP195717">
    <property type="protein sequence ID" value="ALD84260.1"/>
    <property type="molecule type" value="mRNA"/>
</dbReference>
<dbReference type="GO" id="GO:0016114">
    <property type="term" value="P:terpenoid biosynthetic process"/>
    <property type="evidence" value="ECO:0007669"/>
    <property type="project" value="UniProtKB-UniPathway"/>
</dbReference>
<gene>
    <name evidence="9" type="primary">UGT94M2</name>
</gene>
<dbReference type="PANTHER" id="PTHR48044:SF9">
    <property type="entry name" value="UDP-GLYCOSYLTRANSFERASE SUPERFAMILY PROTEIN"/>
    <property type="match status" value="1"/>
</dbReference>